<gene>
    <name evidence="1" type="primary">Nfu_g_1_006042</name>
</gene>
<reference evidence="1" key="2">
    <citation type="submission" date="2016-06" db="EMBL/GenBank/DDBJ databases">
        <title>The genome of a short-lived fish provides insights into sex chromosome evolution and the genetic control of aging.</title>
        <authorList>
            <person name="Reichwald K."/>
            <person name="Felder M."/>
            <person name="Petzold A."/>
            <person name="Koch P."/>
            <person name="Groth M."/>
            <person name="Platzer M."/>
        </authorList>
    </citation>
    <scope>NUCLEOTIDE SEQUENCE</scope>
    <source>
        <tissue evidence="1">Brain</tissue>
    </source>
</reference>
<reference evidence="1" key="1">
    <citation type="submission" date="2016-05" db="EMBL/GenBank/DDBJ databases">
        <authorList>
            <person name="Lavstsen T."/>
            <person name="Jespersen J.S."/>
        </authorList>
    </citation>
    <scope>NUCLEOTIDE SEQUENCE</scope>
    <source>
        <tissue evidence="1">Brain</tissue>
    </source>
</reference>
<feature type="non-terminal residue" evidence="1">
    <location>
        <position position="1"/>
    </location>
</feature>
<dbReference type="AlphaFoldDB" id="A0A1A7YB77"/>
<sequence length="89" mass="9803">LKLVESEVKLLIVVAGVKCLPCNQKVAGSSPAQSLCTWARHFTILSCWCWSERPVVPVYSSLTFVSAPQGSWAYIVAHHQLVVKHLEGL</sequence>
<protein>
    <submittedName>
        <fullName evidence="1">Uncharacterized protein</fullName>
    </submittedName>
</protein>
<evidence type="ECO:0000313" key="1">
    <source>
        <dbReference type="EMBL" id="SBP27200.1"/>
    </source>
</evidence>
<organism evidence="1">
    <name type="scientific">Iconisemion striatum</name>
    <dbReference type="NCBI Taxonomy" id="60296"/>
    <lineage>
        <taxon>Eukaryota</taxon>
        <taxon>Metazoa</taxon>
        <taxon>Chordata</taxon>
        <taxon>Craniata</taxon>
        <taxon>Vertebrata</taxon>
        <taxon>Euteleostomi</taxon>
        <taxon>Actinopterygii</taxon>
        <taxon>Neopterygii</taxon>
        <taxon>Teleostei</taxon>
        <taxon>Neoteleostei</taxon>
        <taxon>Acanthomorphata</taxon>
        <taxon>Ovalentaria</taxon>
        <taxon>Atherinomorphae</taxon>
        <taxon>Cyprinodontiformes</taxon>
        <taxon>Nothobranchiidae</taxon>
        <taxon>Iconisemion</taxon>
    </lineage>
</organism>
<name>A0A1A7YB77_9TELE</name>
<accession>A0A1A7YB77</accession>
<feature type="non-terminal residue" evidence="1">
    <location>
        <position position="89"/>
    </location>
</feature>
<proteinExistence type="predicted"/>
<dbReference type="EMBL" id="HADX01004968">
    <property type="protein sequence ID" value="SBP27200.1"/>
    <property type="molecule type" value="Transcribed_RNA"/>
</dbReference>